<dbReference type="GO" id="GO:0015271">
    <property type="term" value="F:outward rectifier potassium channel activity"/>
    <property type="evidence" value="ECO:0007669"/>
    <property type="project" value="TreeGrafter"/>
</dbReference>
<evidence type="ECO:0000256" key="10">
    <source>
        <dbReference type="ARBA" id="ARBA00023136"/>
    </source>
</evidence>
<feature type="transmembrane region" description="Helical" evidence="14">
    <location>
        <begin position="238"/>
        <end position="259"/>
    </location>
</feature>
<keyword evidence="4" id="KW-0633">Potassium transport</keyword>
<keyword evidence="5 12" id="KW-0812">Transmembrane</keyword>
<dbReference type="Pfam" id="PF07885">
    <property type="entry name" value="Ion_trans_2"/>
    <property type="match status" value="2"/>
</dbReference>
<dbReference type="InterPro" id="IPR013099">
    <property type="entry name" value="K_chnl_dom"/>
</dbReference>
<evidence type="ECO:0000256" key="12">
    <source>
        <dbReference type="RuleBase" id="RU003857"/>
    </source>
</evidence>
<evidence type="ECO:0000313" key="17">
    <source>
        <dbReference type="Proteomes" id="UP001176961"/>
    </source>
</evidence>
<keyword evidence="10 14" id="KW-0472">Membrane</keyword>
<accession>A0AA36HE82</accession>
<keyword evidence="11 12" id="KW-0407">Ion channel</keyword>
<feature type="region of interest" description="Disordered" evidence="13">
    <location>
        <begin position="473"/>
        <end position="564"/>
    </location>
</feature>
<gene>
    <name evidence="16" type="ORF">CYNAS_LOCUS20457</name>
</gene>
<dbReference type="PANTHER" id="PTHR11003">
    <property type="entry name" value="POTASSIUM CHANNEL, SUBFAMILY K"/>
    <property type="match status" value="1"/>
</dbReference>
<evidence type="ECO:0000256" key="7">
    <source>
        <dbReference type="ARBA" id="ARBA00022958"/>
    </source>
</evidence>
<keyword evidence="8 14" id="KW-1133">Transmembrane helix</keyword>
<dbReference type="AlphaFoldDB" id="A0AA36HE82"/>
<evidence type="ECO:0000256" key="2">
    <source>
        <dbReference type="ARBA" id="ARBA00006666"/>
    </source>
</evidence>
<dbReference type="InterPro" id="IPR003092">
    <property type="entry name" value="2pore_dom_K_chnl_TASK"/>
</dbReference>
<evidence type="ECO:0000256" key="5">
    <source>
        <dbReference type="ARBA" id="ARBA00022692"/>
    </source>
</evidence>
<comment type="similarity">
    <text evidence="2 12">Belongs to the two pore domain potassium channel (TC 1.A.1.8) family.</text>
</comment>
<keyword evidence="3 12" id="KW-0813">Transport</keyword>
<evidence type="ECO:0000256" key="8">
    <source>
        <dbReference type="ARBA" id="ARBA00022989"/>
    </source>
</evidence>
<feature type="compositionally biased region" description="Basic and acidic residues" evidence="13">
    <location>
        <begin position="476"/>
        <end position="487"/>
    </location>
</feature>
<dbReference type="EMBL" id="CATQJL010000316">
    <property type="protein sequence ID" value="CAJ0608474.1"/>
    <property type="molecule type" value="Genomic_DNA"/>
</dbReference>
<keyword evidence="7" id="KW-0630">Potassium</keyword>
<comment type="subcellular location">
    <subcellularLocation>
        <location evidence="1">Membrane</location>
        <topology evidence="1">Multi-pass membrane protein</topology>
    </subcellularLocation>
</comment>
<evidence type="ECO:0000256" key="3">
    <source>
        <dbReference type="ARBA" id="ARBA00022448"/>
    </source>
</evidence>
<feature type="domain" description="Potassium channel" evidence="15">
    <location>
        <begin position="211"/>
        <end position="268"/>
    </location>
</feature>
<evidence type="ECO:0000259" key="15">
    <source>
        <dbReference type="Pfam" id="PF07885"/>
    </source>
</evidence>
<dbReference type="SUPFAM" id="SSF81324">
    <property type="entry name" value="Voltage-gated potassium channels"/>
    <property type="match status" value="2"/>
</dbReference>
<evidence type="ECO:0000313" key="16">
    <source>
        <dbReference type="EMBL" id="CAJ0608474.1"/>
    </source>
</evidence>
<dbReference type="PRINTS" id="PR01095">
    <property type="entry name" value="TASKCHANNEL"/>
</dbReference>
<evidence type="ECO:0000256" key="11">
    <source>
        <dbReference type="ARBA" id="ARBA00023303"/>
    </source>
</evidence>
<dbReference type="Gene3D" id="1.10.287.70">
    <property type="match status" value="1"/>
</dbReference>
<feature type="transmembrane region" description="Helical" evidence="14">
    <location>
        <begin position="114"/>
        <end position="134"/>
    </location>
</feature>
<protein>
    <recommendedName>
        <fullName evidence="15">Potassium channel domain-containing protein</fullName>
    </recommendedName>
</protein>
<evidence type="ECO:0000256" key="4">
    <source>
        <dbReference type="ARBA" id="ARBA00022538"/>
    </source>
</evidence>
<evidence type="ECO:0000256" key="14">
    <source>
        <dbReference type="SAM" id="Phobius"/>
    </source>
</evidence>
<dbReference type="InterPro" id="IPR003280">
    <property type="entry name" value="2pore_dom_K_chnl"/>
</dbReference>
<feature type="transmembrane region" description="Helical" evidence="14">
    <location>
        <begin position="336"/>
        <end position="355"/>
    </location>
</feature>
<feature type="transmembrane region" description="Helical" evidence="14">
    <location>
        <begin position="362"/>
        <end position="383"/>
    </location>
</feature>
<evidence type="ECO:0000256" key="6">
    <source>
        <dbReference type="ARBA" id="ARBA00022826"/>
    </source>
</evidence>
<keyword evidence="17" id="KW-1185">Reference proteome</keyword>
<feature type="transmembrane region" description="Helical" evidence="14">
    <location>
        <begin position="211"/>
        <end position="231"/>
    </location>
</feature>
<dbReference type="Proteomes" id="UP001176961">
    <property type="component" value="Unassembled WGS sequence"/>
</dbReference>
<evidence type="ECO:0000256" key="13">
    <source>
        <dbReference type="SAM" id="MobiDB-lite"/>
    </source>
</evidence>
<reference evidence="16" key="1">
    <citation type="submission" date="2023-07" db="EMBL/GenBank/DDBJ databases">
        <authorList>
            <consortium name="CYATHOMIX"/>
        </authorList>
    </citation>
    <scope>NUCLEOTIDE SEQUENCE</scope>
    <source>
        <strain evidence="16">N/A</strain>
    </source>
</reference>
<feature type="compositionally biased region" description="Basic and acidic residues" evidence="13">
    <location>
        <begin position="513"/>
        <end position="527"/>
    </location>
</feature>
<feature type="transmembrane region" description="Helical" evidence="14">
    <location>
        <begin position="296"/>
        <end position="321"/>
    </location>
</feature>
<name>A0AA36HE82_CYLNA</name>
<sequence length="564" mass="65679">MARCYSDFWCGCQPLGHLGDCILEAMAQIEIRAENELQTRNRIVTNHLKDRDNCIILKIDTHMTSVNNISPFGFHFEMDHKRYKERKKQIRRQKITQWFSWIAYYHHKFGIRHIFLVMLLAAYVFIGGAIFWRLESPNEITDLKETIVLMQGIIAEMTVDVINVTLSFNGTQRDEQLAKMIKIYYKTMLEAEGRFHGSVWHKAENLDMHLMWYYSSATFYAMTLFSTIGYGTIVCQTFWGRALSVVYACIGIPLMLVVLGDIGEWFQKILTRSYIYCLLRWKSFRKKKFDTPLDEIFLPMWIALPLVLAYIVSCTFAIHWFDHNEGNKPGIDFPDAFYFTFISLTTIGLGDVMPFNIQYSPFLAGAFLLGLALVSIVNTSIYAQLYDIFFTFVEKVEKHLERIHKEHHHGHGYRVFQDMEPAFRLLVCSFPHIPKESKEEWCENVQESFRLIKKPKKTVRMEVPAHVRKRTISDLAAHDGEHVHPQEKPQTPRRRAPTLGAMGGLDLAKFRKMHEDRRARERAERMKAKIANETNTSSEEEESESEPERLTEEDSPSIDSSQGV</sequence>
<keyword evidence="6" id="KW-0631">Potassium channel</keyword>
<feature type="domain" description="Potassium channel" evidence="15">
    <location>
        <begin position="307"/>
        <end position="381"/>
    </location>
</feature>
<proteinExistence type="inferred from homology"/>
<comment type="caution">
    <text evidence="16">The sequence shown here is derived from an EMBL/GenBank/DDBJ whole genome shotgun (WGS) entry which is preliminary data.</text>
</comment>
<dbReference type="GO" id="GO:0030322">
    <property type="term" value="P:stabilization of membrane potential"/>
    <property type="evidence" value="ECO:0007669"/>
    <property type="project" value="TreeGrafter"/>
</dbReference>
<dbReference type="GO" id="GO:0005886">
    <property type="term" value="C:plasma membrane"/>
    <property type="evidence" value="ECO:0007669"/>
    <property type="project" value="TreeGrafter"/>
</dbReference>
<organism evidence="16 17">
    <name type="scientific">Cylicocyclus nassatus</name>
    <name type="common">Nematode worm</name>
    <dbReference type="NCBI Taxonomy" id="53992"/>
    <lineage>
        <taxon>Eukaryota</taxon>
        <taxon>Metazoa</taxon>
        <taxon>Ecdysozoa</taxon>
        <taxon>Nematoda</taxon>
        <taxon>Chromadorea</taxon>
        <taxon>Rhabditida</taxon>
        <taxon>Rhabditina</taxon>
        <taxon>Rhabditomorpha</taxon>
        <taxon>Strongyloidea</taxon>
        <taxon>Strongylidae</taxon>
        <taxon>Cylicocyclus</taxon>
    </lineage>
</organism>
<dbReference type="GO" id="GO:0022841">
    <property type="term" value="F:potassium ion leak channel activity"/>
    <property type="evidence" value="ECO:0007669"/>
    <property type="project" value="TreeGrafter"/>
</dbReference>
<dbReference type="PANTHER" id="PTHR11003:SF66">
    <property type="entry name" value="POTASSIUM CHANNEL DOMAIN-CONTAINING PROTEIN"/>
    <property type="match status" value="1"/>
</dbReference>
<evidence type="ECO:0000256" key="9">
    <source>
        <dbReference type="ARBA" id="ARBA00023065"/>
    </source>
</evidence>
<evidence type="ECO:0000256" key="1">
    <source>
        <dbReference type="ARBA" id="ARBA00004141"/>
    </source>
</evidence>
<keyword evidence="9 12" id="KW-0406">Ion transport</keyword>
<dbReference type="PRINTS" id="PR01333">
    <property type="entry name" value="2POREKCHANEL"/>
</dbReference>